<dbReference type="STRING" id="1235802.C823_02262"/>
<organism evidence="9 10">
    <name type="scientific">Eubacterium plexicaudatum ASF492</name>
    <dbReference type="NCBI Taxonomy" id="1235802"/>
    <lineage>
        <taxon>Bacteria</taxon>
        <taxon>Bacillati</taxon>
        <taxon>Bacillota</taxon>
        <taxon>Clostridia</taxon>
        <taxon>Eubacteriales</taxon>
        <taxon>Eubacteriaceae</taxon>
        <taxon>Eubacterium</taxon>
    </lineage>
</organism>
<proteinExistence type="inferred from homology"/>
<evidence type="ECO:0000313" key="10">
    <source>
        <dbReference type="Proteomes" id="UP000012589"/>
    </source>
</evidence>
<gene>
    <name evidence="9" type="ORF">C823_02262</name>
</gene>
<reference evidence="9 10" key="1">
    <citation type="journal article" date="2014" name="Genome Announc.">
        <title>Draft genome sequences of the altered schaedler flora, a defined bacterial community from gnotobiotic mice.</title>
        <authorList>
            <person name="Wannemuehler M.J."/>
            <person name="Overstreet A.M."/>
            <person name="Ward D.V."/>
            <person name="Phillips G.J."/>
        </authorList>
    </citation>
    <scope>NUCLEOTIDE SEQUENCE [LARGE SCALE GENOMIC DNA]</scope>
    <source>
        <strain evidence="9 10">ASF492</strain>
    </source>
</reference>
<dbReference type="Gene3D" id="1.10.3720.10">
    <property type="entry name" value="MetI-like"/>
    <property type="match status" value="1"/>
</dbReference>
<comment type="caution">
    <text evidence="9">The sequence shown here is derived from an EMBL/GenBank/DDBJ whole genome shotgun (WGS) entry which is preliminary data.</text>
</comment>
<keyword evidence="2 7" id="KW-0813">Transport</keyword>
<comment type="similarity">
    <text evidence="7">Belongs to the binding-protein-dependent transport system permease family.</text>
</comment>
<protein>
    <recommendedName>
        <fullName evidence="8">ABC transmembrane type-1 domain-containing protein</fullName>
    </recommendedName>
</protein>
<dbReference type="PATRIC" id="fig|1235802.3.peg.2399"/>
<evidence type="ECO:0000259" key="8">
    <source>
        <dbReference type="PROSITE" id="PS50928"/>
    </source>
</evidence>
<feature type="transmembrane region" description="Helical" evidence="7">
    <location>
        <begin position="242"/>
        <end position="263"/>
    </location>
</feature>
<dbReference type="Pfam" id="PF00528">
    <property type="entry name" value="BPD_transp_1"/>
    <property type="match status" value="1"/>
</dbReference>
<accession>N2AM65</accession>
<dbReference type="InterPro" id="IPR050366">
    <property type="entry name" value="BP-dependent_transpt_permease"/>
</dbReference>
<dbReference type="AlphaFoldDB" id="N2AM65"/>
<keyword evidence="6 7" id="KW-0472">Membrane</keyword>
<feature type="transmembrane region" description="Helical" evidence="7">
    <location>
        <begin position="134"/>
        <end position="156"/>
    </location>
</feature>
<name>N2AM65_9FIRM</name>
<feature type="domain" description="ABC transmembrane type-1" evidence="8">
    <location>
        <begin position="73"/>
        <end position="264"/>
    </location>
</feature>
<dbReference type="InterPro" id="IPR035906">
    <property type="entry name" value="MetI-like_sf"/>
</dbReference>
<sequence length="272" mass="30088">MRIRQTYKKSKKPVVSAVVLFLIVVCCLCCELIMTKDPAYPDLEHYDLAPCREFLFGTDALGRDIFSMIWYGGRISLWIGVEAALISFVLAVLIGTASGSAPAWLDALLMRMTEILFGVPGLLFVILLQAALGQANVCSIAFAIGATGWMSMAKIVRTEVRQIRNREYILAARCMGGSFFYVLRTHLLPNFLPSILFMSVMNIRSAIAAEAALSFMGIGLPIETVSWGSMLSLAEKALLHNSWWVVLFPGGFLTVTLVCITNIGNYMRRSRK</sequence>
<evidence type="ECO:0000256" key="1">
    <source>
        <dbReference type="ARBA" id="ARBA00004651"/>
    </source>
</evidence>
<comment type="subcellular location">
    <subcellularLocation>
        <location evidence="1 7">Cell membrane</location>
        <topology evidence="1 7">Multi-pass membrane protein</topology>
    </subcellularLocation>
</comment>
<dbReference type="PANTHER" id="PTHR43386:SF1">
    <property type="entry name" value="D,D-DIPEPTIDE TRANSPORT SYSTEM PERMEASE PROTEIN DDPC-RELATED"/>
    <property type="match status" value="1"/>
</dbReference>
<dbReference type="GO" id="GO:0055085">
    <property type="term" value="P:transmembrane transport"/>
    <property type="evidence" value="ECO:0007669"/>
    <property type="project" value="InterPro"/>
</dbReference>
<keyword evidence="10" id="KW-1185">Reference proteome</keyword>
<dbReference type="PROSITE" id="PS50928">
    <property type="entry name" value="ABC_TM1"/>
    <property type="match status" value="1"/>
</dbReference>
<feature type="transmembrane region" description="Helical" evidence="7">
    <location>
        <begin position="203"/>
        <end position="222"/>
    </location>
</feature>
<dbReference type="OrthoDB" id="9797852at2"/>
<keyword evidence="3" id="KW-1003">Cell membrane</keyword>
<feature type="transmembrane region" description="Helical" evidence="7">
    <location>
        <begin position="108"/>
        <end position="128"/>
    </location>
</feature>
<evidence type="ECO:0000256" key="4">
    <source>
        <dbReference type="ARBA" id="ARBA00022692"/>
    </source>
</evidence>
<dbReference type="CDD" id="cd06261">
    <property type="entry name" value="TM_PBP2"/>
    <property type="match status" value="1"/>
</dbReference>
<evidence type="ECO:0000313" key="9">
    <source>
        <dbReference type="EMBL" id="EMZ27593.1"/>
    </source>
</evidence>
<dbReference type="SUPFAM" id="SSF161098">
    <property type="entry name" value="MetI-like"/>
    <property type="match status" value="1"/>
</dbReference>
<dbReference type="EMBL" id="AQFT01000068">
    <property type="protein sequence ID" value="EMZ27593.1"/>
    <property type="molecule type" value="Genomic_DNA"/>
</dbReference>
<dbReference type="InterPro" id="IPR000515">
    <property type="entry name" value="MetI-like"/>
</dbReference>
<evidence type="ECO:0000256" key="5">
    <source>
        <dbReference type="ARBA" id="ARBA00022989"/>
    </source>
</evidence>
<keyword evidence="4 7" id="KW-0812">Transmembrane</keyword>
<dbReference type="HOGENOM" id="CLU_028518_1_4_9"/>
<dbReference type="PANTHER" id="PTHR43386">
    <property type="entry name" value="OLIGOPEPTIDE TRANSPORT SYSTEM PERMEASE PROTEIN APPC"/>
    <property type="match status" value="1"/>
</dbReference>
<keyword evidence="5 7" id="KW-1133">Transmembrane helix</keyword>
<dbReference type="Proteomes" id="UP000012589">
    <property type="component" value="Unassembled WGS sequence"/>
</dbReference>
<evidence type="ECO:0000256" key="2">
    <source>
        <dbReference type="ARBA" id="ARBA00022448"/>
    </source>
</evidence>
<evidence type="ECO:0000256" key="3">
    <source>
        <dbReference type="ARBA" id="ARBA00022475"/>
    </source>
</evidence>
<evidence type="ECO:0000256" key="7">
    <source>
        <dbReference type="RuleBase" id="RU363032"/>
    </source>
</evidence>
<feature type="transmembrane region" description="Helical" evidence="7">
    <location>
        <begin position="75"/>
        <end position="96"/>
    </location>
</feature>
<evidence type="ECO:0000256" key="6">
    <source>
        <dbReference type="ARBA" id="ARBA00023136"/>
    </source>
</evidence>
<dbReference type="GO" id="GO:0005886">
    <property type="term" value="C:plasma membrane"/>
    <property type="evidence" value="ECO:0007669"/>
    <property type="project" value="UniProtKB-SubCell"/>
</dbReference>
<dbReference type="eggNOG" id="COG1173">
    <property type="taxonomic scope" value="Bacteria"/>
</dbReference>